<dbReference type="RefSeq" id="XP_033394954.1">
    <property type="nucleotide sequence ID" value="XM_033540890.1"/>
</dbReference>
<feature type="compositionally biased region" description="Low complexity" evidence="1">
    <location>
        <begin position="38"/>
        <end position="58"/>
    </location>
</feature>
<evidence type="ECO:0000256" key="1">
    <source>
        <dbReference type="SAM" id="MobiDB-lite"/>
    </source>
</evidence>
<feature type="region of interest" description="Disordered" evidence="1">
    <location>
        <begin position="292"/>
        <end position="551"/>
    </location>
</feature>
<dbReference type="GeneID" id="54298386"/>
<dbReference type="AlphaFoldDB" id="A0A6A6B9S6"/>
<dbReference type="EMBL" id="ML995493">
    <property type="protein sequence ID" value="KAF2139241.1"/>
    <property type="molecule type" value="Genomic_DNA"/>
</dbReference>
<name>A0A6A6B9S6_9PEZI</name>
<proteinExistence type="predicted"/>
<evidence type="ECO:0000313" key="2">
    <source>
        <dbReference type="EMBL" id="KAF2139241.1"/>
    </source>
</evidence>
<dbReference type="Proteomes" id="UP000799438">
    <property type="component" value="Unassembled WGS sequence"/>
</dbReference>
<feature type="region of interest" description="Disordered" evidence="1">
    <location>
        <begin position="1"/>
        <end position="128"/>
    </location>
</feature>
<evidence type="ECO:0000313" key="3">
    <source>
        <dbReference type="Proteomes" id="UP000799438"/>
    </source>
</evidence>
<feature type="compositionally biased region" description="Low complexity" evidence="1">
    <location>
        <begin position="522"/>
        <end position="531"/>
    </location>
</feature>
<feature type="compositionally biased region" description="Basic and acidic residues" evidence="1">
    <location>
        <begin position="449"/>
        <end position="460"/>
    </location>
</feature>
<reference evidence="2" key="1">
    <citation type="journal article" date="2020" name="Stud. Mycol.">
        <title>101 Dothideomycetes genomes: a test case for predicting lifestyles and emergence of pathogens.</title>
        <authorList>
            <person name="Haridas S."/>
            <person name="Albert R."/>
            <person name="Binder M."/>
            <person name="Bloem J."/>
            <person name="Labutti K."/>
            <person name="Salamov A."/>
            <person name="Andreopoulos B."/>
            <person name="Baker S."/>
            <person name="Barry K."/>
            <person name="Bills G."/>
            <person name="Bluhm B."/>
            <person name="Cannon C."/>
            <person name="Castanera R."/>
            <person name="Culley D."/>
            <person name="Daum C."/>
            <person name="Ezra D."/>
            <person name="Gonzalez J."/>
            <person name="Henrissat B."/>
            <person name="Kuo A."/>
            <person name="Liang C."/>
            <person name="Lipzen A."/>
            <person name="Lutzoni F."/>
            <person name="Magnuson J."/>
            <person name="Mondo S."/>
            <person name="Nolan M."/>
            <person name="Ohm R."/>
            <person name="Pangilinan J."/>
            <person name="Park H.-J."/>
            <person name="Ramirez L."/>
            <person name="Alfaro M."/>
            <person name="Sun H."/>
            <person name="Tritt A."/>
            <person name="Yoshinaga Y."/>
            <person name="Zwiers L.-H."/>
            <person name="Turgeon B."/>
            <person name="Goodwin S."/>
            <person name="Spatafora J."/>
            <person name="Crous P."/>
            <person name="Grigoriev I."/>
        </authorList>
    </citation>
    <scope>NUCLEOTIDE SEQUENCE</scope>
    <source>
        <strain evidence="2">CBS 121167</strain>
    </source>
</reference>
<sequence length="583" mass="63249">MEATAASERKRHSTHHSHLGGPREHAPVKRRPLPATVATSVSAPPIIIPSDPAAAPAPERIPRGFQTPPQTAAPFSPDDFNSFAQPPMDELGYGYPVQPVGHPSPYSRRGSIAPPHALRSSQEFRARRQSHLEMPHAHSAPIIPHYHHDPDVGMDRLTQYPPELPPLDGYDYDEPQFAPYGAAYRNLQPTVEDEDDAAPPPPPAHRASAPAVPGVTMPSEYPPETAMVPQSPHFLQDPYAYPPEDAIRPPSSGDPYAIPSALVPGSAPARAAHHHRMSIGAYPSSGGYSPTSYPAEYQPPQWPTTQSPLEYGTPPNYPPHPMSHAEFAPAYYPTAAPEPMPLARRPVSPGVSPSRHSRIAVRSIPNRKSVSPRPQTSDGASRNHFSPDSFEVLNPAARNSMYNLHGSNPHSPYTIERPPTAPSPVPTTNQSRDLDLHARDEDGNIVTMDGRKIDPSDHLPVDSWAPEPEPKGKDREKRTPVRDSRLTGAREPGAMPRHYGPGDASPTAMVRSSRYSKRQSQPFAAPGAYGAPPIPAKVPFGDGRASMDGGDMTALSEELRGIELGPAGTGRDRGRWRIRIGRV</sequence>
<feature type="compositionally biased region" description="Basic and acidic residues" evidence="1">
    <location>
        <begin position="468"/>
        <end position="485"/>
    </location>
</feature>
<feature type="compositionally biased region" description="Basic and acidic residues" evidence="1">
    <location>
        <begin position="432"/>
        <end position="442"/>
    </location>
</feature>
<organism evidence="2 3">
    <name type="scientific">Aplosporella prunicola CBS 121167</name>
    <dbReference type="NCBI Taxonomy" id="1176127"/>
    <lineage>
        <taxon>Eukaryota</taxon>
        <taxon>Fungi</taxon>
        <taxon>Dikarya</taxon>
        <taxon>Ascomycota</taxon>
        <taxon>Pezizomycotina</taxon>
        <taxon>Dothideomycetes</taxon>
        <taxon>Dothideomycetes incertae sedis</taxon>
        <taxon>Botryosphaeriales</taxon>
        <taxon>Aplosporellaceae</taxon>
        <taxon>Aplosporella</taxon>
    </lineage>
</organism>
<feature type="region of interest" description="Disordered" evidence="1">
    <location>
        <begin position="191"/>
        <end position="214"/>
    </location>
</feature>
<feature type="compositionally biased region" description="Basic residues" evidence="1">
    <location>
        <begin position="9"/>
        <end position="18"/>
    </location>
</feature>
<feature type="compositionally biased region" description="Polar residues" evidence="1">
    <location>
        <begin position="400"/>
        <end position="411"/>
    </location>
</feature>
<dbReference type="OrthoDB" id="270970at2759"/>
<gene>
    <name evidence="2" type="ORF">K452DRAFT_289791</name>
</gene>
<protein>
    <submittedName>
        <fullName evidence="2">Uncharacterized protein</fullName>
    </submittedName>
</protein>
<keyword evidence="3" id="KW-1185">Reference proteome</keyword>
<feature type="compositionally biased region" description="Polar residues" evidence="1">
    <location>
        <begin position="366"/>
        <end position="386"/>
    </location>
</feature>
<accession>A0A6A6B9S6</accession>
<feature type="compositionally biased region" description="Low complexity" evidence="1">
    <location>
        <begin position="325"/>
        <end position="337"/>
    </location>
</feature>